<dbReference type="Gene3D" id="3.90.950.20">
    <property type="entry name" value="CinA-like"/>
    <property type="match status" value="1"/>
</dbReference>
<dbReference type="STRING" id="313628.LNTAR_21805"/>
<evidence type="ECO:0000313" key="3">
    <source>
        <dbReference type="EMBL" id="EDM24730.1"/>
    </source>
</evidence>
<keyword evidence="4" id="KW-1185">Reference proteome</keyword>
<protein>
    <recommendedName>
        <fullName evidence="1">CinA-like protein</fullName>
    </recommendedName>
</protein>
<comment type="similarity">
    <text evidence="1">Belongs to the CinA family.</text>
</comment>
<gene>
    <name evidence="3" type="ORF">LNTAR_21805</name>
</gene>
<dbReference type="Gene3D" id="3.40.980.10">
    <property type="entry name" value="MoaB/Mog-like domain"/>
    <property type="match status" value="1"/>
</dbReference>
<dbReference type="PIRSF" id="PIRSF006728">
    <property type="entry name" value="CinA"/>
    <property type="match status" value="1"/>
</dbReference>
<dbReference type="PANTHER" id="PTHR13939">
    <property type="entry name" value="NICOTINAMIDE-NUCLEOTIDE AMIDOHYDROLASE PNCC"/>
    <property type="match status" value="1"/>
</dbReference>
<dbReference type="OrthoDB" id="9801454at2"/>
<organism evidence="3 4">
    <name type="scientific">Lentisphaera araneosa HTCC2155</name>
    <dbReference type="NCBI Taxonomy" id="313628"/>
    <lineage>
        <taxon>Bacteria</taxon>
        <taxon>Pseudomonadati</taxon>
        <taxon>Lentisphaerota</taxon>
        <taxon>Lentisphaeria</taxon>
        <taxon>Lentisphaerales</taxon>
        <taxon>Lentisphaeraceae</taxon>
        <taxon>Lentisphaera</taxon>
    </lineage>
</organism>
<evidence type="ECO:0000259" key="2">
    <source>
        <dbReference type="SMART" id="SM00852"/>
    </source>
</evidence>
<evidence type="ECO:0000313" key="4">
    <source>
        <dbReference type="Proteomes" id="UP000004947"/>
    </source>
</evidence>
<dbReference type="InterPro" id="IPR036425">
    <property type="entry name" value="MoaB/Mog-like_dom_sf"/>
</dbReference>
<accession>A6DUF5</accession>
<dbReference type="InterPro" id="IPR036653">
    <property type="entry name" value="CinA-like_C"/>
</dbReference>
<dbReference type="InterPro" id="IPR050101">
    <property type="entry name" value="CinA"/>
</dbReference>
<dbReference type="SUPFAM" id="SSF53218">
    <property type="entry name" value="Molybdenum cofactor biosynthesis proteins"/>
    <property type="match status" value="1"/>
</dbReference>
<dbReference type="InterPro" id="IPR008135">
    <property type="entry name" value="Competence-induced_CinA"/>
</dbReference>
<dbReference type="HAMAP" id="MF_00226_B">
    <property type="entry name" value="CinA_B"/>
    <property type="match status" value="1"/>
</dbReference>
<dbReference type="InterPro" id="IPR008136">
    <property type="entry name" value="CinA_C"/>
</dbReference>
<dbReference type="Proteomes" id="UP000004947">
    <property type="component" value="Unassembled WGS sequence"/>
</dbReference>
<reference evidence="3 4" key="1">
    <citation type="journal article" date="2010" name="J. Bacteriol.">
        <title>Genome sequence of Lentisphaera araneosa HTCC2155T, the type species of the order Lentisphaerales in the phylum Lentisphaerae.</title>
        <authorList>
            <person name="Thrash J.C."/>
            <person name="Cho J.C."/>
            <person name="Vergin K.L."/>
            <person name="Morris R.M."/>
            <person name="Giovannoni S.J."/>
        </authorList>
    </citation>
    <scope>NUCLEOTIDE SEQUENCE [LARGE SCALE GENOMIC DNA]</scope>
    <source>
        <strain evidence="3 4">HTCC2155</strain>
    </source>
</reference>
<name>A6DUF5_9BACT</name>
<feature type="domain" description="MoaB/Mog" evidence="2">
    <location>
        <begin position="37"/>
        <end position="205"/>
    </location>
</feature>
<dbReference type="InterPro" id="IPR001453">
    <property type="entry name" value="MoaB/Mog_dom"/>
</dbReference>
<dbReference type="SUPFAM" id="SSF142433">
    <property type="entry name" value="CinA-like"/>
    <property type="match status" value="1"/>
</dbReference>
<dbReference type="CDD" id="cd00885">
    <property type="entry name" value="cinA"/>
    <property type="match status" value="1"/>
</dbReference>
<dbReference type="AlphaFoldDB" id="A6DUF5"/>
<dbReference type="PANTHER" id="PTHR13939:SF0">
    <property type="entry name" value="NMN AMIDOHYDROLASE-LIKE PROTEIN YFAY"/>
    <property type="match status" value="1"/>
</dbReference>
<dbReference type="NCBIfam" id="TIGR00199">
    <property type="entry name" value="PncC_domain"/>
    <property type="match status" value="1"/>
</dbReference>
<dbReference type="eggNOG" id="COG1058">
    <property type="taxonomic scope" value="Bacteria"/>
</dbReference>
<evidence type="ECO:0000256" key="1">
    <source>
        <dbReference type="HAMAP-Rule" id="MF_00226"/>
    </source>
</evidence>
<dbReference type="Pfam" id="PF02464">
    <property type="entry name" value="CinA"/>
    <property type="match status" value="1"/>
</dbReference>
<proteinExistence type="inferred from homology"/>
<dbReference type="Pfam" id="PF00994">
    <property type="entry name" value="MoCF_biosynth"/>
    <property type="match status" value="1"/>
</dbReference>
<dbReference type="SMART" id="SM00852">
    <property type="entry name" value="MoCF_biosynth"/>
    <property type="match status" value="1"/>
</dbReference>
<dbReference type="EMBL" id="ABCK01000055">
    <property type="protein sequence ID" value="EDM24730.1"/>
    <property type="molecule type" value="Genomic_DNA"/>
</dbReference>
<dbReference type="eggNOG" id="COG1546">
    <property type="taxonomic scope" value="Bacteria"/>
</dbReference>
<comment type="caution">
    <text evidence="3">The sequence shown here is derived from an EMBL/GenBank/DDBJ whole genome shotgun (WGS) entry which is preliminary data.</text>
</comment>
<sequence>MKFLLIVLYDAGVYHSPKSFLTFNKALQYKEIILKTHAIFTGSELLSGQTLNSNILSLGRKWTEMGWKLESSSIIPDDPQLIKKALTLSLENHELTIICGGLGATSDDITRRSVAEALKLKINYSEKIRAELEEFMAKRQRIPQEQWLKNQSEHIESAKLLDNRTGLAHGQLIKYGSKLIALLPGPPSEFTPMLEQELVPLINSKRSFTQLNYIIAGETESSVERRCAEIKSEFPQVDYGFCAQPGIVKLSLRLPQNIDAKKITKLCEKSFPIEILSTPSLPEEILQLARQRNWTFASAESCTGGLVSSALTAIPGSSDVLAGAIVSYSCDWKNKYLKVKKSILNKFGAVSEECAHAMAEGLREKFKVECGVAITGIAGPGGGSDEKPVGLVYIASFIPNDILVEKCLFRGDRNLVRQHSVSHALNQLRLQINSHKFTR</sequence>